<feature type="compositionally biased region" description="Acidic residues" evidence="2">
    <location>
        <begin position="287"/>
        <end position="316"/>
    </location>
</feature>
<keyword evidence="5" id="KW-1185">Reference proteome</keyword>
<name>A0AAE0E2P7_9ROSI</name>
<proteinExistence type="inferred from homology"/>
<comment type="caution">
    <text evidence="4">The sequence shown here is derived from an EMBL/GenBank/DDBJ whole genome shotgun (WGS) entry which is preliminary data.</text>
</comment>
<feature type="region of interest" description="Disordered" evidence="2">
    <location>
        <begin position="285"/>
        <end position="316"/>
    </location>
</feature>
<feature type="region of interest" description="Disordered" evidence="2">
    <location>
        <begin position="151"/>
        <end position="190"/>
    </location>
</feature>
<reference evidence="4" key="1">
    <citation type="journal article" date="2023" name="Plant J.">
        <title>Genome sequences and population genomics provide insights into the demographic history, inbreeding, and mutation load of two 'living fossil' tree species of Dipteronia.</title>
        <authorList>
            <person name="Feng Y."/>
            <person name="Comes H.P."/>
            <person name="Chen J."/>
            <person name="Zhu S."/>
            <person name="Lu R."/>
            <person name="Zhang X."/>
            <person name="Li P."/>
            <person name="Qiu J."/>
            <person name="Olsen K.M."/>
            <person name="Qiu Y."/>
        </authorList>
    </citation>
    <scope>NUCLEOTIDE SEQUENCE</scope>
    <source>
        <strain evidence="4">NBL</strain>
    </source>
</reference>
<evidence type="ECO:0000313" key="4">
    <source>
        <dbReference type="EMBL" id="KAK3205587.1"/>
    </source>
</evidence>
<dbReference type="PANTHER" id="PTHR33155:SF3">
    <property type="entry name" value="PROTEIN FAF-LIKE, CHLOROPLASTIC"/>
    <property type="match status" value="1"/>
</dbReference>
<dbReference type="PANTHER" id="PTHR33155">
    <property type="entry name" value="FANTASTIC FOUR-LIKE PROTEIN (DUF3049)"/>
    <property type="match status" value="1"/>
</dbReference>
<dbReference type="Proteomes" id="UP001281410">
    <property type="component" value="Unassembled WGS sequence"/>
</dbReference>
<dbReference type="Pfam" id="PF11250">
    <property type="entry name" value="FAF"/>
    <property type="match status" value="1"/>
</dbReference>
<sequence>MSAAAAASLLRLSSTLKMEEETINMKKQGIGSILGSDSDQRSKSSSLRRTLSADHMSSTKWLAHHGFSPMKKIASSEEFSVSSITDSEREDDEDEEEEEETQTQFDIWNSIQKDKNNKDLDLEKPYIHPLVKRSSSLSEKSLEICTESLGSETGSDVFSSYPSSETEDDKEINEQQQQQQQQQQQAQEMSLDVEEVHVHIPKYNYVVGNKKPCSQSKSFPPPIPSLLSREDGASIRMQSRRDNGRLVLEAVSVPTTNNFKAQRHDGRLVLTFIETHEQQLSQNYNYQEEEEEEDVFDNFDEEEEESEDDEEEEENKEMEFVMERAPKVSTGVISLHRLTFMIKNKHLGVLPNKNPTWPNKFNEVAKFDDEEEILDHDHPTMVAQSLPPMARLMPKPPVKATTATAEAVATKVAVTGGAASLNAYEYYWRKPESKVNNINGNKLIINSKNPMENYEQRRSSTGNKGGDYLVPLLKSCKEPRRSLVFWEPHCIATS</sequence>
<feature type="compositionally biased region" description="Polar residues" evidence="2">
    <location>
        <begin position="151"/>
        <end position="164"/>
    </location>
</feature>
<feature type="compositionally biased region" description="Acidic residues" evidence="2">
    <location>
        <begin position="88"/>
        <end position="101"/>
    </location>
</feature>
<evidence type="ECO:0000256" key="2">
    <source>
        <dbReference type="SAM" id="MobiDB-lite"/>
    </source>
</evidence>
<feature type="region of interest" description="Disordered" evidence="2">
    <location>
        <begin position="31"/>
        <end position="51"/>
    </location>
</feature>
<comment type="similarity">
    <text evidence="1">Belongs to the fantastic four family.</text>
</comment>
<evidence type="ECO:0000313" key="5">
    <source>
        <dbReference type="Proteomes" id="UP001281410"/>
    </source>
</evidence>
<evidence type="ECO:0000256" key="1">
    <source>
        <dbReference type="ARBA" id="ARBA00008690"/>
    </source>
</evidence>
<feature type="domain" description="FAF" evidence="3">
    <location>
        <begin position="218"/>
        <end position="272"/>
    </location>
</feature>
<organism evidence="4 5">
    <name type="scientific">Dipteronia sinensis</name>
    <dbReference type="NCBI Taxonomy" id="43782"/>
    <lineage>
        <taxon>Eukaryota</taxon>
        <taxon>Viridiplantae</taxon>
        <taxon>Streptophyta</taxon>
        <taxon>Embryophyta</taxon>
        <taxon>Tracheophyta</taxon>
        <taxon>Spermatophyta</taxon>
        <taxon>Magnoliopsida</taxon>
        <taxon>eudicotyledons</taxon>
        <taxon>Gunneridae</taxon>
        <taxon>Pentapetalae</taxon>
        <taxon>rosids</taxon>
        <taxon>malvids</taxon>
        <taxon>Sapindales</taxon>
        <taxon>Sapindaceae</taxon>
        <taxon>Hippocastanoideae</taxon>
        <taxon>Acereae</taxon>
        <taxon>Dipteronia</taxon>
    </lineage>
</organism>
<dbReference type="EMBL" id="JANJYJ010000006">
    <property type="protein sequence ID" value="KAK3205587.1"/>
    <property type="molecule type" value="Genomic_DNA"/>
</dbReference>
<dbReference type="AlphaFoldDB" id="A0AAE0E2P7"/>
<dbReference type="InterPro" id="IPR046431">
    <property type="entry name" value="FAF_dom"/>
</dbReference>
<evidence type="ECO:0000259" key="3">
    <source>
        <dbReference type="Pfam" id="PF11250"/>
    </source>
</evidence>
<feature type="compositionally biased region" description="Polar residues" evidence="2">
    <location>
        <begin position="102"/>
        <end position="111"/>
    </location>
</feature>
<dbReference type="InterPro" id="IPR021410">
    <property type="entry name" value="FAF"/>
</dbReference>
<gene>
    <name evidence="4" type="ORF">Dsin_019633</name>
</gene>
<protein>
    <recommendedName>
        <fullName evidence="3">FAF domain-containing protein</fullName>
    </recommendedName>
</protein>
<feature type="compositionally biased region" description="Low complexity" evidence="2">
    <location>
        <begin position="175"/>
        <end position="187"/>
    </location>
</feature>
<accession>A0AAE0E2P7</accession>
<feature type="region of interest" description="Disordered" evidence="2">
    <location>
        <begin position="77"/>
        <end position="112"/>
    </location>
</feature>